<evidence type="ECO:0000256" key="4">
    <source>
        <dbReference type="ARBA" id="ARBA00022989"/>
    </source>
</evidence>
<proteinExistence type="predicted"/>
<dbReference type="GO" id="GO:0005524">
    <property type="term" value="F:ATP binding"/>
    <property type="evidence" value="ECO:0007669"/>
    <property type="project" value="UniProtKB-KW"/>
</dbReference>
<evidence type="ECO:0000256" key="1">
    <source>
        <dbReference type="ARBA" id="ARBA00004651"/>
    </source>
</evidence>
<dbReference type="PANTHER" id="PTHR43738">
    <property type="entry name" value="ABC TRANSPORTER, MEMBRANE PROTEIN"/>
    <property type="match status" value="1"/>
</dbReference>
<evidence type="ECO:0000256" key="3">
    <source>
        <dbReference type="ARBA" id="ARBA00022692"/>
    </source>
</evidence>
<accession>A0A0E2Z157</accession>
<reference evidence="8 9" key="1">
    <citation type="submission" date="2014-07" db="EMBL/GenBank/DDBJ databases">
        <title>Comparative analysis of Nitrosococcus oceani genome inventories of strains from Pacific and Atlantic gyres.</title>
        <authorList>
            <person name="Lim C.K."/>
            <person name="Wang L."/>
            <person name="Sayavedra-Soto L.A."/>
            <person name="Klotz M.G."/>
        </authorList>
    </citation>
    <scope>NUCLEOTIDE SEQUENCE [LARGE SCALE GENOMIC DNA]</scope>
    <source>
        <strain evidence="8 9">C-27</strain>
    </source>
</reference>
<keyword evidence="8" id="KW-0547">Nucleotide-binding</keyword>
<evidence type="ECO:0000256" key="5">
    <source>
        <dbReference type="ARBA" id="ARBA00023136"/>
    </source>
</evidence>
<name>A0A0E2Z157_9GAMM</name>
<feature type="transmembrane region" description="Helical" evidence="6">
    <location>
        <begin position="350"/>
        <end position="371"/>
    </location>
</feature>
<sequence>MRYLLLLIIRNAFRQKLRTILTMVGIVIATVAFGLLRTAVEAWYAGAEAASATRLITRNAISLVFPLPLSYQNKIQQIEGVATTSYSNWFGGVYISEKNFFPQFAIEPRSYLKLYPEYLLSPQEERDFFRDRQGAITGEKLAQKYGWKIGDVIPIRGTIYPGDWNFILRGIYKGASERIDETLFLFHWEYLNEKLKQTGAERANHVGAYVVGIEQASQAAQISQAIDGLFANSLAETLTETEKAFQLGFVAMTEVIVTIIEVVSFVILIIILAVMANTMAMSARERKREYATLKALGFPGSFIALLITGESMVIALVGGLFGLLLLYPAADSFASKIGTFFPVFRVTPETAWLAMGIALVVGLAAAAIPAWRGAAVSATEGFRQIG</sequence>
<comment type="caution">
    <text evidence="8">The sequence shown here is derived from an EMBL/GenBank/DDBJ whole genome shotgun (WGS) entry which is preliminary data.</text>
</comment>
<comment type="subcellular location">
    <subcellularLocation>
        <location evidence="1">Cell membrane</location>
        <topology evidence="1">Multi-pass membrane protein</topology>
    </subcellularLocation>
</comment>
<dbReference type="InterPro" id="IPR051125">
    <property type="entry name" value="ABC-4/HrtB_transporter"/>
</dbReference>
<feature type="transmembrane region" description="Helical" evidence="6">
    <location>
        <begin position="302"/>
        <end position="330"/>
    </location>
</feature>
<feature type="domain" description="ABC3 transporter permease C-terminal" evidence="7">
    <location>
        <begin position="262"/>
        <end position="373"/>
    </location>
</feature>
<feature type="transmembrane region" description="Helical" evidence="6">
    <location>
        <begin position="20"/>
        <end position="40"/>
    </location>
</feature>
<keyword evidence="3 6" id="KW-0812">Transmembrane</keyword>
<protein>
    <submittedName>
        <fullName evidence="8">ABC transporter ATP-binding protein</fullName>
    </submittedName>
</protein>
<keyword evidence="4 6" id="KW-1133">Transmembrane helix</keyword>
<dbReference type="AlphaFoldDB" id="A0A0E2Z157"/>
<dbReference type="Pfam" id="PF02687">
    <property type="entry name" value="FtsX"/>
    <property type="match status" value="1"/>
</dbReference>
<evidence type="ECO:0000256" key="6">
    <source>
        <dbReference type="SAM" id="Phobius"/>
    </source>
</evidence>
<evidence type="ECO:0000259" key="7">
    <source>
        <dbReference type="Pfam" id="PF02687"/>
    </source>
</evidence>
<keyword evidence="5 6" id="KW-0472">Membrane</keyword>
<dbReference type="EMBL" id="JPGN01000070">
    <property type="protein sequence ID" value="KFI18976.1"/>
    <property type="molecule type" value="Genomic_DNA"/>
</dbReference>
<dbReference type="HOGENOM" id="CLU_000604_8_10_6"/>
<dbReference type="OrthoDB" id="9775474at2"/>
<evidence type="ECO:0000313" key="8">
    <source>
        <dbReference type="EMBL" id="KFI18976.1"/>
    </source>
</evidence>
<keyword evidence="8" id="KW-0067">ATP-binding</keyword>
<gene>
    <name evidence="8" type="ORF">IB75_11805</name>
</gene>
<dbReference type="PANTHER" id="PTHR43738:SF3">
    <property type="entry name" value="ABC TRANSPORTER PERMEASE"/>
    <property type="match status" value="1"/>
</dbReference>
<dbReference type="Proteomes" id="UP000028839">
    <property type="component" value="Unassembled WGS sequence"/>
</dbReference>
<evidence type="ECO:0000313" key="9">
    <source>
        <dbReference type="Proteomes" id="UP000028839"/>
    </source>
</evidence>
<organism evidence="8 9">
    <name type="scientific">Nitrosococcus oceani C-27</name>
    <dbReference type="NCBI Taxonomy" id="314279"/>
    <lineage>
        <taxon>Bacteria</taxon>
        <taxon>Pseudomonadati</taxon>
        <taxon>Pseudomonadota</taxon>
        <taxon>Gammaproteobacteria</taxon>
        <taxon>Chromatiales</taxon>
        <taxon>Chromatiaceae</taxon>
        <taxon>Nitrosococcus</taxon>
    </lineage>
</organism>
<evidence type="ECO:0000256" key="2">
    <source>
        <dbReference type="ARBA" id="ARBA00022475"/>
    </source>
</evidence>
<dbReference type="InterPro" id="IPR003838">
    <property type="entry name" value="ABC3_permease_C"/>
</dbReference>
<feature type="transmembrane region" description="Helical" evidence="6">
    <location>
        <begin position="255"/>
        <end position="281"/>
    </location>
</feature>
<keyword evidence="2" id="KW-1003">Cell membrane</keyword>
<dbReference type="GO" id="GO:0005886">
    <property type="term" value="C:plasma membrane"/>
    <property type="evidence" value="ECO:0007669"/>
    <property type="project" value="UniProtKB-SubCell"/>
</dbReference>